<protein>
    <submittedName>
        <fullName evidence="4">Armadillo-type protein</fullName>
    </submittedName>
</protein>
<accession>A0A8I2Z228</accession>
<dbReference type="Pfam" id="PF24173">
    <property type="entry name" value="TPR_TTI1_N"/>
    <property type="match status" value="1"/>
</dbReference>
<sequence length="1091" mass="120159">MASTKNEHQELFEQLKPICVPLLEKSQLASPNVSDVLQLLSALEDILRQHSKPALSANLASYVFFPLSTILRRNPSNSIPDQVMERLLGVLATLCCSWWWTGELEVWSQMFMLCSSIIGGLEGKGKSKGRSDETKEAAARCLLALLRERADSEAPPEVQSHPAQQRLAQFQAHAHSPRFLPVIGQTVDYLLSTAKSPHRSLQRLSLRLLDIILRLYAPTRFIPSVLPGVISTMTRIALASRESKSWASGEAVAGALVVIQEVVVLSIGDAVCIADGAIRSVVDLEDFAHFNDAPEAELQANDIDALPSHPHLFLAKGFRFPTSYRVKYPHSISQSPHALCVNCTSEHGERDLSYNFIDASAITIPLELANTSILDLLSCVSARHSLLQTLAQIAKDSLSSLPRWIGSQADSKVEHTANQVEAICRLATVTASMALGPSPLSLGITLLLGPSGGIERWGWTLLSVLEFKTPPVTIHHAAGAQLFLENDPKSAERIMFPEVALKNVLSRSASDALARMLRALGHASGDNCLYAIEWFASTGRTSESRTAVTALWCASRLLEGVSGTWLDSEDQISERVTTYSKRLERFARGLARDIAELWTVEPAETANPPSDLLDDDVLPKTKFTKGLAVIRATVDIAEPRRLTLPDLKLQPLLHKTFCLHLLAISASILQANFTPLLVHVLYPILHSVVSPTPHLSLTALATLTFIANATSYASPANLLFSHFDYALDAVSRRLGRRWLDVDATKVLVILVRLVGSDVVQKAGDVVEECFDRLDEYHGYEVLVEGLVEVLGEVIKVIEHDESRLIARLGFSSQRSPPEYDDTDYGPAPHQAWGDLDKEKGEETKDESKGESNLDEEPLTSAQALAKQMVSRSIYFLTHGSPVIRARILLLLKSATPVLSASALLPSAHQAWPYILNRLGDPEIYVVSAAAALVESLVKHVGSFMDRRIWDDIWPRFTTILTKLEAADGQSALARRGRGAVGTESAYTHSHRLYRSIISTMTAAVTGVHMRDASGWEVILLFRRFLHREAHEELQECARELYVALGKGNEDAVWLALMATSGRVACDVTFLREEKWDIDNNVTLILEEQRHS</sequence>
<dbReference type="InterPro" id="IPR057567">
    <property type="entry name" value="TPR_TTI1_C"/>
</dbReference>
<dbReference type="InterPro" id="IPR016024">
    <property type="entry name" value="ARM-type_fold"/>
</dbReference>
<evidence type="ECO:0000259" key="2">
    <source>
        <dbReference type="Pfam" id="PF24173"/>
    </source>
</evidence>
<dbReference type="AlphaFoldDB" id="A0A8I2Z228"/>
<dbReference type="GO" id="GO:0005737">
    <property type="term" value="C:cytoplasm"/>
    <property type="evidence" value="ECO:0007669"/>
    <property type="project" value="TreeGrafter"/>
</dbReference>
<feature type="domain" description="TTI1 N-terminal TPR" evidence="2">
    <location>
        <begin position="12"/>
        <end position="271"/>
    </location>
</feature>
<dbReference type="Proteomes" id="UP000683000">
    <property type="component" value="Unassembled WGS sequence"/>
</dbReference>
<gene>
    <name evidence="4" type="ORF">JVT61DRAFT_5294</name>
</gene>
<feature type="domain" description="TTI1 C-terminal TPR" evidence="3">
    <location>
        <begin position="837"/>
        <end position="1053"/>
    </location>
</feature>
<dbReference type="SUPFAM" id="SSF48371">
    <property type="entry name" value="ARM repeat"/>
    <property type="match status" value="1"/>
</dbReference>
<reference evidence="4" key="1">
    <citation type="submission" date="2021-03" db="EMBL/GenBank/DDBJ databases">
        <title>Evolutionary innovations through gain and loss of genes in the ectomycorrhizal Boletales.</title>
        <authorList>
            <person name="Wu G."/>
            <person name="Miyauchi S."/>
            <person name="Morin E."/>
            <person name="Yang Z.-L."/>
            <person name="Xu J."/>
            <person name="Martin F.M."/>
        </authorList>
    </citation>
    <scope>NUCLEOTIDE SEQUENCE</scope>
    <source>
        <strain evidence="4">BR01</strain>
    </source>
</reference>
<dbReference type="InterPro" id="IPR052587">
    <property type="entry name" value="TELO2-interacting_protein_1"/>
</dbReference>
<dbReference type="Gene3D" id="1.25.10.10">
    <property type="entry name" value="Leucine-rich Repeat Variant"/>
    <property type="match status" value="1"/>
</dbReference>
<feature type="region of interest" description="Disordered" evidence="1">
    <location>
        <begin position="814"/>
        <end position="857"/>
    </location>
</feature>
<dbReference type="InterPro" id="IPR057566">
    <property type="entry name" value="TPR_TTI1_N"/>
</dbReference>
<dbReference type="InterPro" id="IPR011989">
    <property type="entry name" value="ARM-like"/>
</dbReference>
<evidence type="ECO:0000256" key="1">
    <source>
        <dbReference type="SAM" id="MobiDB-lite"/>
    </source>
</evidence>
<dbReference type="InterPro" id="IPR049362">
    <property type="entry name" value="TTI1_rpt"/>
</dbReference>
<dbReference type="Pfam" id="PF21547">
    <property type="entry name" value="TTI1"/>
    <property type="match status" value="1"/>
</dbReference>
<organism evidence="4 5">
    <name type="scientific">Boletus reticuloceps</name>
    <dbReference type="NCBI Taxonomy" id="495285"/>
    <lineage>
        <taxon>Eukaryota</taxon>
        <taxon>Fungi</taxon>
        <taxon>Dikarya</taxon>
        <taxon>Basidiomycota</taxon>
        <taxon>Agaricomycotina</taxon>
        <taxon>Agaricomycetes</taxon>
        <taxon>Agaricomycetidae</taxon>
        <taxon>Boletales</taxon>
        <taxon>Boletineae</taxon>
        <taxon>Boletaceae</taxon>
        <taxon>Boletoideae</taxon>
        <taxon>Boletus</taxon>
    </lineage>
</organism>
<evidence type="ECO:0000313" key="4">
    <source>
        <dbReference type="EMBL" id="KAG6380902.1"/>
    </source>
</evidence>
<keyword evidence="5" id="KW-1185">Reference proteome</keyword>
<dbReference type="OrthoDB" id="49511at2759"/>
<dbReference type="PANTHER" id="PTHR18460">
    <property type="entry name" value="TEL2 INTERACTING PROTEIN 1 TTI1 FAMILY MEMBER"/>
    <property type="match status" value="1"/>
</dbReference>
<feature type="compositionally biased region" description="Basic and acidic residues" evidence="1">
    <location>
        <begin position="834"/>
        <end position="851"/>
    </location>
</feature>
<name>A0A8I2Z228_9AGAM</name>
<dbReference type="EMBL" id="JAGFBS010000002">
    <property type="protein sequence ID" value="KAG6380902.1"/>
    <property type="molecule type" value="Genomic_DNA"/>
</dbReference>
<comment type="caution">
    <text evidence="4">The sequence shown here is derived from an EMBL/GenBank/DDBJ whole genome shotgun (WGS) entry which is preliminary data.</text>
</comment>
<dbReference type="PANTHER" id="PTHR18460:SF3">
    <property type="entry name" value="TELO2-INTERACTING PROTEIN 1 HOMOLOG"/>
    <property type="match status" value="1"/>
</dbReference>
<proteinExistence type="predicted"/>
<dbReference type="Pfam" id="PF24181">
    <property type="entry name" value="TPR_TTI1_C"/>
    <property type="match status" value="1"/>
</dbReference>
<evidence type="ECO:0000313" key="5">
    <source>
        <dbReference type="Proteomes" id="UP000683000"/>
    </source>
</evidence>
<evidence type="ECO:0000259" key="3">
    <source>
        <dbReference type="Pfam" id="PF24181"/>
    </source>
</evidence>